<feature type="region of interest" description="Disordered" evidence="1">
    <location>
        <begin position="400"/>
        <end position="424"/>
    </location>
</feature>
<name>A0A837DA76_9PSEU</name>
<dbReference type="RefSeq" id="WP_037313150.1">
    <property type="nucleotide sequence ID" value="NZ_FOWS01000001.1"/>
</dbReference>
<sequence>MGLASSYGPHRGGPDPLAPPLELREVVDAIGAAVLSGASPRSALNAVLRRGTRSMPGLDELTRRLWYRRSEFERRYRLDGTLEEVRRLLDEAVAAERRAVLADPSDEAGRRRAWLDALPPGTAAAVSALADYAWSTAAGRENAERIRVLLGEQVLRSRFEGTRQTVAALQARDSTSPERVEQVNRMLLDLNALLSARAQGFGDIEARFVEFLRRHNGFFAKNPRDVDELIDALGVRAAAAQRLLNSLAPKQRRELLGLSHQAFGDARIIQRLSELDDLLRVLRPELDWTSPARFRGNEALQLADGVRAMVTLAELEALGEQLWSHAGARWEAIDLDAWERHFDTEAAEAIRRLSELEHELRAQGLLEGASGGELRLTPKAVRRLGEAALADVLRSLRPRAGRRDTRSAGAGGEPTGTTRPWRFGDTEPWDVSRTVRNAVLRIAAKGGGRVRLDVSDVEVVETEHRARTAVALCVDTSWSMVAEGRRLSLKRAALALHHLVVTRFRDDALRLVTFGRHARSVQLGDFVGMAGVEEQGTDLQHTLLLAERHLRRHPGARPVVFLVVAGEPTEWLKSDGAAEFSRPPTSRTLAGNLSQVDRVVKLGASLTVFRLGGAPRLVAFADLLARRSGGRVVVVPEIDGLGAAVVGDYLRRRRG</sequence>
<evidence type="ECO:0008006" key="4">
    <source>
        <dbReference type="Google" id="ProtNLM"/>
    </source>
</evidence>
<organism evidence="2 3">
    <name type="scientific">Saccharomonospora viridis</name>
    <dbReference type="NCBI Taxonomy" id="1852"/>
    <lineage>
        <taxon>Bacteria</taxon>
        <taxon>Bacillati</taxon>
        <taxon>Actinomycetota</taxon>
        <taxon>Actinomycetes</taxon>
        <taxon>Pseudonocardiales</taxon>
        <taxon>Pseudonocardiaceae</taxon>
        <taxon>Saccharomonospora</taxon>
    </lineage>
</organism>
<dbReference type="CDD" id="cd00198">
    <property type="entry name" value="vWFA"/>
    <property type="match status" value="1"/>
</dbReference>
<dbReference type="SUPFAM" id="SSF53300">
    <property type="entry name" value="vWA-like"/>
    <property type="match status" value="1"/>
</dbReference>
<dbReference type="OrthoDB" id="9766126at2"/>
<gene>
    <name evidence="2" type="ORF">MINT15_37030</name>
</gene>
<evidence type="ECO:0000313" key="2">
    <source>
        <dbReference type="EMBL" id="KHF43501.1"/>
    </source>
</evidence>
<dbReference type="AlphaFoldDB" id="A0A837DA76"/>
<evidence type="ECO:0000256" key="1">
    <source>
        <dbReference type="SAM" id="MobiDB-lite"/>
    </source>
</evidence>
<evidence type="ECO:0000313" key="3">
    <source>
        <dbReference type="Proteomes" id="UP000030848"/>
    </source>
</evidence>
<dbReference type="Proteomes" id="UP000030848">
    <property type="component" value="Unassembled WGS sequence"/>
</dbReference>
<comment type="caution">
    <text evidence="2">The sequence shown here is derived from an EMBL/GenBank/DDBJ whole genome shotgun (WGS) entry which is preliminary data.</text>
</comment>
<dbReference type="InterPro" id="IPR036465">
    <property type="entry name" value="vWFA_dom_sf"/>
</dbReference>
<dbReference type="Gene3D" id="3.40.50.410">
    <property type="entry name" value="von Willebrand factor, type A domain"/>
    <property type="match status" value="1"/>
</dbReference>
<proteinExistence type="predicted"/>
<reference evidence="2 3" key="1">
    <citation type="submission" date="2014-10" db="EMBL/GenBank/DDBJ databases">
        <title>Genome sequence of Micropolyspora internatus JCM3315.</title>
        <authorList>
            <person name="Shin S.-K."/>
            <person name="Yi H."/>
        </authorList>
    </citation>
    <scope>NUCLEOTIDE SEQUENCE [LARGE SCALE GENOMIC DNA]</scope>
    <source>
        <strain evidence="2 3">JCM 3315</strain>
    </source>
</reference>
<accession>A0A837DA76</accession>
<protein>
    <recommendedName>
        <fullName evidence="4">VWFA domain-containing protein</fullName>
    </recommendedName>
</protein>
<dbReference type="EMBL" id="JRZE01000006">
    <property type="protein sequence ID" value="KHF43501.1"/>
    <property type="molecule type" value="Genomic_DNA"/>
</dbReference>